<accession>A0A0A1T5F2</accession>
<protein>
    <submittedName>
        <fullName evidence="1">Uncharacterized protein</fullName>
    </submittedName>
</protein>
<evidence type="ECO:0000313" key="2">
    <source>
        <dbReference type="Proteomes" id="UP000039046"/>
    </source>
</evidence>
<proteinExistence type="predicted"/>
<dbReference type="Proteomes" id="UP000039046">
    <property type="component" value="Unassembled WGS sequence"/>
</dbReference>
<dbReference type="AlphaFoldDB" id="A0A0A1T5F2"/>
<evidence type="ECO:0000313" key="1">
    <source>
        <dbReference type="EMBL" id="CEJ90039.1"/>
    </source>
</evidence>
<sequence length="123" mass="13780">MIPVYRKVSAASDDADTSNEKNIFRAYIKSGELYSTIAAAVINNINITAAFAEMKIRDKMNHTVAQIKSDARLCLWASTAELKTMAAKAKLLDFKDEFRAESEPWKDQVAALVKSIEKYTEQT</sequence>
<gene>
    <name evidence="1" type="ORF">VHEMI05849</name>
</gene>
<keyword evidence="2" id="KW-1185">Reference proteome</keyword>
<dbReference type="HOGENOM" id="CLU_2016808_0_0_1"/>
<name>A0A0A1T5F2_9HYPO</name>
<organism evidence="1 2">
    <name type="scientific">[Torrubiella] hemipterigena</name>
    <dbReference type="NCBI Taxonomy" id="1531966"/>
    <lineage>
        <taxon>Eukaryota</taxon>
        <taxon>Fungi</taxon>
        <taxon>Dikarya</taxon>
        <taxon>Ascomycota</taxon>
        <taxon>Pezizomycotina</taxon>
        <taxon>Sordariomycetes</taxon>
        <taxon>Hypocreomycetidae</taxon>
        <taxon>Hypocreales</taxon>
        <taxon>Clavicipitaceae</taxon>
        <taxon>Clavicipitaceae incertae sedis</taxon>
        <taxon>'Torrubiella' clade</taxon>
    </lineage>
</organism>
<dbReference type="EMBL" id="CDHN01000003">
    <property type="protein sequence ID" value="CEJ90039.1"/>
    <property type="molecule type" value="Genomic_DNA"/>
</dbReference>
<reference evidence="1 2" key="1">
    <citation type="journal article" date="2015" name="Genome Announc.">
        <title>Draft Genome Sequence and Gene Annotation of the Entomopathogenic Fungus Verticillium hemipterigenum.</title>
        <authorList>
            <person name="Horn F."/>
            <person name="Habel A."/>
            <person name="Scharf D.H."/>
            <person name="Dworschak J."/>
            <person name="Brakhage A.A."/>
            <person name="Guthke R."/>
            <person name="Hertweck C."/>
            <person name="Linde J."/>
        </authorList>
    </citation>
    <scope>NUCLEOTIDE SEQUENCE [LARGE SCALE GENOMIC DNA]</scope>
</reference>